<feature type="domain" description="Ice-binding protein C-terminal" evidence="3">
    <location>
        <begin position="1354"/>
        <end position="1377"/>
    </location>
</feature>
<evidence type="ECO:0000313" key="5">
    <source>
        <dbReference type="Proteomes" id="UP001155241"/>
    </source>
</evidence>
<dbReference type="InterPro" id="IPR013425">
    <property type="entry name" value="Autotrns_rpt"/>
</dbReference>
<dbReference type="NCBIfam" id="TIGR02595">
    <property type="entry name" value="PEP_CTERM"/>
    <property type="match status" value="1"/>
</dbReference>
<evidence type="ECO:0000256" key="2">
    <source>
        <dbReference type="SAM" id="SignalP"/>
    </source>
</evidence>
<proteinExistence type="predicted"/>
<sequence>MTRKSTALLGALFVLVFSATTTSAVTLYQDDFGGDGLSSLNGAAPDVAPGSETWASGSHLLNNGTQDGAGRFTALLPFTPQPGAGLYTLSTEFSATGTSDNWLAIGFTEALAPAGGGLEERWLDGSNNSQPALWALARTAGSSGMDQSFLGYAGGNHTFGGVNAPTTSATSLIITVDTTNPDWEVTWDFNSDGVDRTETVLAADLPSIGYVGFSSTDVAGTTSITNFLLEGPAPPNQWNVDGGGSFNVASNWVDNVVPTGSAVLGSVLTAPNAPGTVTLDSPVSLTNLSFQNANSYVVDGPSTLTLQGMATLDVTQGTHTVNAQIAGSSGLTKSGTGTLVLSNASNSYTGDTTISGGVLDLTDLGAINQSSGTTSVAAGATLRLNGDGQGNGASGTLSEALTGDGTLRLEGIDVNDPDTDGLTSELITISSANASFNGQVSVGGGTLEVTNNGALGSGDNTAATGTAVDGGFSESKLHLAGVTVSTERLEIVGRQPAVTAPHLTSAGTSEWSGDVVGNTGGNQYSIESQSGTLTLSGNISLPDSSERFLNLSGAGNGRIEGLIVDRTLTEGDGAENASTSLVKTGSGTWTIATTPPPENTDPEDLSTARDGYHQGRTVIAEGTLAVQSTGGTDGELWSRTIEVQQDAVLDISSFTTYSLQAIEDPDGTLSTGDEVGQTLAGAGTINVGGLLQAYDDSTLAPGDSVGTLTLNGNFSYSTFADTPAGSWNYELGSTTSPGDSDQLLVNGTATINASAASNVIDVRVSPVEGTLASGAYPLIQANSLSVSGSAGNGTYVERVFDAQGNDITSTMRQTVAVANTGTSVVLNVNGSSANLSWNGPANGAWDVQTSNNWSGTGGPQFSQLDNVTFGNVANKTVTVNGNVAPGNVTFNGGAGSTYTVTGSGGMTGFGPVAIESGTVQLQNSGNAYAGTTTVSSGATLEIDNATTGDMVVNGTLSIGGAGVALGGARTFFSDDFSGAGAPLNGSTPDTSYDGNRWVAAPVFEDDGDSVTGPNAGASATLAFQPVSGSTYVLETSISNIVGNGNWFGVGFANGQSDASSDAARFIAGDVEGLAWALYRGNTDGNQTFLGDTSVAGNSGLVSQAAWLTSENVGGGDVAIRISLDTTGGAGNWTATMEADTGSGFQTIRDTEVLLDEAITSVGVVNASTEAITGTVESFSLTGTEPANVRLLGQTLTVDGDLTMGSDSSLEFDIALIGQDFVDVTGSATLDGTIDVTQLGSFTPAAGTQYTLLSAAEGITDAGVDYVLPAGFRAAIVDMTDLVLSFGLQGDFNGDGIVDIADYTVWRNNLGAADESALMGNGDGLNGVDAGDYAVWKSNFGSGAAAAAGSNAQQTVPEPSSILLLALVLAGGAMVYRKTS</sequence>
<evidence type="ECO:0000259" key="3">
    <source>
        <dbReference type="Pfam" id="PF07589"/>
    </source>
</evidence>
<evidence type="ECO:0000256" key="1">
    <source>
        <dbReference type="ARBA" id="ARBA00022729"/>
    </source>
</evidence>
<name>A0A9X2F6S0_9BACT</name>
<evidence type="ECO:0000313" key="4">
    <source>
        <dbReference type="EMBL" id="MCO6043275.1"/>
    </source>
</evidence>
<reference evidence="4" key="1">
    <citation type="submission" date="2022-06" db="EMBL/GenBank/DDBJ databases">
        <title>Aeoliella straminimaris, a novel planctomycete from sediments.</title>
        <authorList>
            <person name="Vitorino I.R."/>
            <person name="Lage O.M."/>
        </authorList>
    </citation>
    <scope>NUCLEOTIDE SEQUENCE</scope>
    <source>
        <strain evidence="4">ICT_H6.2</strain>
    </source>
</reference>
<protein>
    <submittedName>
        <fullName evidence="4">Autotransporter-associated beta strand repeat-containing protein</fullName>
    </submittedName>
</protein>
<dbReference type="NCBIfam" id="TIGR02601">
    <property type="entry name" value="autotrns_rpt"/>
    <property type="match status" value="1"/>
</dbReference>
<keyword evidence="1 2" id="KW-0732">Signal</keyword>
<dbReference type="InterPro" id="IPR013424">
    <property type="entry name" value="Ice-binding_C"/>
</dbReference>
<dbReference type="Proteomes" id="UP001155241">
    <property type="component" value="Unassembled WGS sequence"/>
</dbReference>
<accession>A0A9X2F6S0</accession>
<feature type="chain" id="PRO_5040812615" evidence="2">
    <location>
        <begin position="24"/>
        <end position="1379"/>
    </location>
</feature>
<dbReference type="PROSITE" id="PS00018">
    <property type="entry name" value="EF_HAND_1"/>
    <property type="match status" value="1"/>
</dbReference>
<dbReference type="Pfam" id="PF12951">
    <property type="entry name" value="PATR"/>
    <property type="match status" value="3"/>
</dbReference>
<keyword evidence="5" id="KW-1185">Reference proteome</keyword>
<gene>
    <name evidence="4" type="ORF">NG895_05095</name>
</gene>
<dbReference type="RefSeq" id="WP_252851378.1">
    <property type="nucleotide sequence ID" value="NZ_JAMXLR010000020.1"/>
</dbReference>
<dbReference type="EMBL" id="JAMXLR010000020">
    <property type="protein sequence ID" value="MCO6043275.1"/>
    <property type="molecule type" value="Genomic_DNA"/>
</dbReference>
<feature type="signal peptide" evidence="2">
    <location>
        <begin position="1"/>
        <end position="23"/>
    </location>
</feature>
<dbReference type="Pfam" id="PF07589">
    <property type="entry name" value="PEP-CTERM"/>
    <property type="match status" value="1"/>
</dbReference>
<dbReference type="InterPro" id="IPR018247">
    <property type="entry name" value="EF_Hand_1_Ca_BS"/>
</dbReference>
<organism evidence="4 5">
    <name type="scientific">Aeoliella straminimaris</name>
    <dbReference type="NCBI Taxonomy" id="2954799"/>
    <lineage>
        <taxon>Bacteria</taxon>
        <taxon>Pseudomonadati</taxon>
        <taxon>Planctomycetota</taxon>
        <taxon>Planctomycetia</taxon>
        <taxon>Pirellulales</taxon>
        <taxon>Lacipirellulaceae</taxon>
        <taxon>Aeoliella</taxon>
    </lineage>
</organism>
<comment type="caution">
    <text evidence="4">The sequence shown here is derived from an EMBL/GenBank/DDBJ whole genome shotgun (WGS) entry which is preliminary data.</text>
</comment>